<dbReference type="Proteomes" id="UP000019132">
    <property type="component" value="Unassembled WGS sequence"/>
</dbReference>
<dbReference type="OMA" id="NSGTCAT"/>
<reference evidence="3" key="1">
    <citation type="journal article" date="2010" name="Genome Biol.">
        <title>Genome sequence of the necrotrophic plant pathogen Pythium ultimum reveals original pathogenicity mechanisms and effector repertoire.</title>
        <authorList>
            <person name="Levesque C.A."/>
            <person name="Brouwer H."/>
            <person name="Cano L."/>
            <person name="Hamilton J.P."/>
            <person name="Holt C."/>
            <person name="Huitema E."/>
            <person name="Raffaele S."/>
            <person name="Robideau G.P."/>
            <person name="Thines M."/>
            <person name="Win J."/>
            <person name="Zerillo M.M."/>
            <person name="Beakes G.W."/>
            <person name="Boore J.L."/>
            <person name="Busam D."/>
            <person name="Dumas B."/>
            <person name="Ferriera S."/>
            <person name="Fuerstenberg S.I."/>
            <person name="Gachon C.M."/>
            <person name="Gaulin E."/>
            <person name="Govers F."/>
            <person name="Grenville-Briggs L."/>
            <person name="Horner N."/>
            <person name="Hostetler J."/>
            <person name="Jiang R.H."/>
            <person name="Johnson J."/>
            <person name="Krajaejun T."/>
            <person name="Lin H."/>
            <person name="Meijer H.J."/>
            <person name="Moore B."/>
            <person name="Morris P."/>
            <person name="Phuntmart V."/>
            <person name="Puiu D."/>
            <person name="Shetty J."/>
            <person name="Stajich J.E."/>
            <person name="Tripathy S."/>
            <person name="Wawra S."/>
            <person name="van West P."/>
            <person name="Whitty B.R."/>
            <person name="Coutinho P.M."/>
            <person name="Henrissat B."/>
            <person name="Martin F."/>
            <person name="Thomas P.D."/>
            <person name="Tyler B.M."/>
            <person name="De Vries R.P."/>
            <person name="Kamoun S."/>
            <person name="Yandell M."/>
            <person name="Tisserat N."/>
            <person name="Buell C.R."/>
        </authorList>
    </citation>
    <scope>NUCLEOTIDE SEQUENCE</scope>
    <source>
        <strain evidence="3">DAOM:BR144</strain>
    </source>
</reference>
<dbReference type="InterPro" id="IPR046350">
    <property type="entry name" value="Cystatin_sf"/>
</dbReference>
<reference evidence="2" key="3">
    <citation type="submission" date="2015-02" db="UniProtKB">
        <authorList>
            <consortium name="EnsemblProtists"/>
        </authorList>
    </citation>
    <scope>IDENTIFICATION</scope>
    <source>
        <strain evidence="2">DAOM BR144</strain>
    </source>
</reference>
<evidence type="ECO:0000313" key="2">
    <source>
        <dbReference type="EnsemblProtists" id="PYU1_T011856"/>
    </source>
</evidence>
<keyword evidence="3" id="KW-1185">Reference proteome</keyword>
<evidence type="ECO:0000256" key="1">
    <source>
        <dbReference type="SAM" id="SignalP"/>
    </source>
</evidence>
<accession>K3X3Q7</accession>
<organism evidence="2 3">
    <name type="scientific">Globisporangium ultimum (strain ATCC 200006 / CBS 805.95 / DAOM BR144)</name>
    <name type="common">Pythium ultimum</name>
    <dbReference type="NCBI Taxonomy" id="431595"/>
    <lineage>
        <taxon>Eukaryota</taxon>
        <taxon>Sar</taxon>
        <taxon>Stramenopiles</taxon>
        <taxon>Oomycota</taxon>
        <taxon>Peronosporomycetes</taxon>
        <taxon>Pythiales</taxon>
        <taxon>Pythiaceae</taxon>
        <taxon>Globisporangium</taxon>
    </lineage>
</organism>
<dbReference type="VEuPathDB" id="FungiDB:PYU1_G011830"/>
<dbReference type="SUPFAM" id="SSF54403">
    <property type="entry name" value="Cystatin/monellin"/>
    <property type="match status" value="1"/>
</dbReference>
<dbReference type="InParanoid" id="K3X3Q7"/>
<proteinExistence type="predicted"/>
<dbReference type="AlphaFoldDB" id="K3X3Q7"/>
<evidence type="ECO:0000313" key="3">
    <source>
        <dbReference type="Proteomes" id="UP000019132"/>
    </source>
</evidence>
<dbReference type="EnsemblProtists" id="PYU1_T011856">
    <property type="protein sequence ID" value="PYU1_T011856"/>
    <property type="gene ID" value="PYU1_G011830"/>
</dbReference>
<dbReference type="EMBL" id="GL376637">
    <property type="status" value="NOT_ANNOTATED_CDS"/>
    <property type="molecule type" value="Genomic_DNA"/>
</dbReference>
<dbReference type="Gene3D" id="3.10.450.10">
    <property type="match status" value="1"/>
</dbReference>
<keyword evidence="1" id="KW-0732">Signal</keyword>
<reference evidence="3" key="2">
    <citation type="submission" date="2010-04" db="EMBL/GenBank/DDBJ databases">
        <authorList>
            <person name="Buell R."/>
            <person name="Hamilton J."/>
            <person name="Hostetler J."/>
        </authorList>
    </citation>
    <scope>NUCLEOTIDE SEQUENCE [LARGE SCALE GENOMIC DNA]</scope>
    <source>
        <strain evidence="3">DAOM:BR144</strain>
    </source>
</reference>
<name>K3X3Q7_GLOUD</name>
<dbReference type="eggNOG" id="ENOG502R6RH">
    <property type="taxonomic scope" value="Eukaryota"/>
</dbReference>
<feature type="signal peptide" evidence="1">
    <location>
        <begin position="1"/>
        <end position="20"/>
    </location>
</feature>
<sequence>MTALVLLALLVVTLSMSIDALLVMRTDTPAYSMGVWLNATANTPTLAVLDQALRDFPAATTPGGSDLALQLPSLTSPICFQEVVAIEQQIVNGINFRFHVTGCPWLNVVNGEAASARTTGKCVDDCGSSAESYQVTVFCQPWTNTAHVLNLVKEAQREVYTVIQ</sequence>
<dbReference type="HOGENOM" id="CLU_1622319_0_0_1"/>
<feature type="chain" id="PRO_5003868361" description="Cystatin domain-containing protein" evidence="1">
    <location>
        <begin position="21"/>
        <end position="164"/>
    </location>
</feature>
<protein>
    <recommendedName>
        <fullName evidence="4">Cystatin domain-containing protein</fullName>
    </recommendedName>
</protein>
<evidence type="ECO:0008006" key="4">
    <source>
        <dbReference type="Google" id="ProtNLM"/>
    </source>
</evidence>